<protein>
    <recommendedName>
        <fullName evidence="2">Short-chain dehydrogenase/reductase SDR</fullName>
    </recommendedName>
</protein>
<dbReference type="AlphaFoldDB" id="A0A382CCK1"/>
<dbReference type="SUPFAM" id="SSF51735">
    <property type="entry name" value="NAD(P)-binding Rossmann-fold domains"/>
    <property type="match status" value="1"/>
</dbReference>
<name>A0A382CCK1_9ZZZZ</name>
<dbReference type="InterPro" id="IPR036291">
    <property type="entry name" value="NAD(P)-bd_dom_sf"/>
</dbReference>
<dbReference type="Gene3D" id="3.40.50.720">
    <property type="entry name" value="NAD(P)-binding Rossmann-like Domain"/>
    <property type="match status" value="1"/>
</dbReference>
<gene>
    <name evidence="1" type="ORF">METZ01_LOCUS176416</name>
</gene>
<dbReference type="InterPro" id="IPR002347">
    <property type="entry name" value="SDR_fam"/>
</dbReference>
<dbReference type="EMBL" id="UINC01033772">
    <property type="protein sequence ID" value="SVB23562.1"/>
    <property type="molecule type" value="Genomic_DNA"/>
</dbReference>
<evidence type="ECO:0008006" key="2">
    <source>
        <dbReference type="Google" id="ProtNLM"/>
    </source>
</evidence>
<reference evidence="1" key="1">
    <citation type="submission" date="2018-05" db="EMBL/GenBank/DDBJ databases">
        <authorList>
            <person name="Lanie J.A."/>
            <person name="Ng W.-L."/>
            <person name="Kazmierczak K.M."/>
            <person name="Andrzejewski T.M."/>
            <person name="Davidsen T.M."/>
            <person name="Wayne K.J."/>
            <person name="Tettelin H."/>
            <person name="Glass J.I."/>
            <person name="Rusch D."/>
            <person name="Podicherti R."/>
            <person name="Tsui H.-C.T."/>
            <person name="Winkler M.E."/>
        </authorList>
    </citation>
    <scope>NUCLEOTIDE SEQUENCE</scope>
</reference>
<sequence>MSVKGKVALVTGAGTGIGKATTEHMRAAGAHVVAGFFTEAERSPTSSFPRRLLDV</sequence>
<feature type="non-terminal residue" evidence="1">
    <location>
        <position position="55"/>
    </location>
</feature>
<dbReference type="Pfam" id="PF00106">
    <property type="entry name" value="adh_short"/>
    <property type="match status" value="1"/>
</dbReference>
<accession>A0A382CCK1</accession>
<evidence type="ECO:0000313" key="1">
    <source>
        <dbReference type="EMBL" id="SVB23562.1"/>
    </source>
</evidence>
<proteinExistence type="predicted"/>
<organism evidence="1">
    <name type="scientific">marine metagenome</name>
    <dbReference type="NCBI Taxonomy" id="408172"/>
    <lineage>
        <taxon>unclassified sequences</taxon>
        <taxon>metagenomes</taxon>
        <taxon>ecological metagenomes</taxon>
    </lineage>
</organism>